<protein>
    <submittedName>
        <fullName evidence="1">Enoyl-CoA hydratase-related protein</fullName>
    </submittedName>
</protein>
<keyword evidence="2" id="KW-1185">Reference proteome</keyword>
<dbReference type="Pfam" id="PF00378">
    <property type="entry name" value="ECH_1"/>
    <property type="match status" value="1"/>
</dbReference>
<reference evidence="2" key="1">
    <citation type="journal article" date="2019" name="Int. J. Syst. Evol. Microbiol.">
        <title>The Global Catalogue of Microorganisms (GCM) 10K type strain sequencing project: providing services to taxonomists for standard genome sequencing and annotation.</title>
        <authorList>
            <consortium name="The Broad Institute Genomics Platform"/>
            <consortium name="The Broad Institute Genome Sequencing Center for Infectious Disease"/>
            <person name="Wu L."/>
            <person name="Ma J."/>
        </authorList>
    </citation>
    <scope>NUCLEOTIDE SEQUENCE [LARGE SCALE GENOMIC DNA]</scope>
    <source>
        <strain evidence="2">KCTC 42282</strain>
    </source>
</reference>
<evidence type="ECO:0000313" key="2">
    <source>
        <dbReference type="Proteomes" id="UP001595704"/>
    </source>
</evidence>
<dbReference type="InterPro" id="IPR029045">
    <property type="entry name" value="ClpP/crotonase-like_dom_sf"/>
</dbReference>
<dbReference type="SUPFAM" id="SSF52096">
    <property type="entry name" value="ClpP/crotonase"/>
    <property type="match status" value="1"/>
</dbReference>
<dbReference type="RefSeq" id="WP_376853189.1">
    <property type="nucleotide sequence ID" value="NZ_JBHRYC010000118.1"/>
</dbReference>
<gene>
    <name evidence="1" type="ORF">ACFONL_22650</name>
</gene>
<dbReference type="PANTHER" id="PTHR43459">
    <property type="entry name" value="ENOYL-COA HYDRATASE"/>
    <property type="match status" value="1"/>
</dbReference>
<organism evidence="1 2">
    <name type="scientific">Camelimonas fluminis</name>
    <dbReference type="NCBI Taxonomy" id="1576911"/>
    <lineage>
        <taxon>Bacteria</taxon>
        <taxon>Pseudomonadati</taxon>
        <taxon>Pseudomonadota</taxon>
        <taxon>Alphaproteobacteria</taxon>
        <taxon>Hyphomicrobiales</taxon>
        <taxon>Chelatococcaceae</taxon>
        <taxon>Camelimonas</taxon>
    </lineage>
</organism>
<name>A0ABV7UN47_9HYPH</name>
<evidence type="ECO:0000313" key="1">
    <source>
        <dbReference type="EMBL" id="MFC3640141.1"/>
    </source>
</evidence>
<proteinExistence type="predicted"/>
<sequence>RSSLNHNLKSVPLALTADSMSWLLPRQLGTSRALDLLWSSRKVDAQEALRIGLADRIAPAGELIPAIAAYVDDMAATVSPSAIATIKRQVYAHWEQDFLAASVASDRLMQKALAHPDAREGALSFIERRPARFQPLGERPDE</sequence>
<dbReference type="Gene3D" id="3.90.226.10">
    <property type="entry name" value="2-enoyl-CoA Hydratase, Chain A, domain 1"/>
    <property type="match status" value="1"/>
</dbReference>
<accession>A0ABV7UN47</accession>
<comment type="caution">
    <text evidence="1">The sequence shown here is derived from an EMBL/GenBank/DDBJ whole genome shotgun (WGS) entry which is preliminary data.</text>
</comment>
<dbReference type="InterPro" id="IPR001753">
    <property type="entry name" value="Enoyl-CoA_hydra/iso"/>
</dbReference>
<dbReference type="Proteomes" id="UP001595704">
    <property type="component" value="Unassembled WGS sequence"/>
</dbReference>
<dbReference type="EMBL" id="JBHRYC010000118">
    <property type="protein sequence ID" value="MFC3640141.1"/>
    <property type="molecule type" value="Genomic_DNA"/>
</dbReference>
<feature type="non-terminal residue" evidence="1">
    <location>
        <position position="1"/>
    </location>
</feature>
<dbReference type="PANTHER" id="PTHR43459:SF1">
    <property type="entry name" value="EG:BACN32G11.4 PROTEIN"/>
    <property type="match status" value="1"/>
</dbReference>